<accession>A0A365K906</accession>
<keyword evidence="2" id="KW-1185">Reference proteome</keyword>
<evidence type="ECO:0000313" key="1">
    <source>
        <dbReference type="EMBL" id="RAZ69147.1"/>
    </source>
</evidence>
<dbReference type="AlphaFoldDB" id="A0A365K906"/>
<comment type="caution">
    <text evidence="1">The sequence shown here is derived from an EMBL/GenBank/DDBJ whole genome shotgun (WGS) entry which is preliminary data.</text>
</comment>
<gene>
    <name evidence="1" type="ORF">DP119_00330</name>
</gene>
<dbReference type="EMBL" id="QLZQ01000001">
    <property type="protein sequence ID" value="RAZ69147.1"/>
    <property type="molecule type" value="Genomic_DNA"/>
</dbReference>
<dbReference type="RefSeq" id="WP_101191863.1">
    <property type="nucleotide sequence ID" value="NZ_QLZQ01000001.1"/>
</dbReference>
<dbReference type="Proteomes" id="UP000251869">
    <property type="component" value="Unassembled WGS sequence"/>
</dbReference>
<protein>
    <submittedName>
        <fullName evidence="1">Uncharacterized protein</fullName>
    </submittedName>
</protein>
<proteinExistence type="predicted"/>
<dbReference type="OrthoDB" id="2452916at2"/>
<sequence>MKKMLLLAAVTLVISIGIYEFNDRASFKKVHMLPYDVQVNVDTDLRLQQIYRNNYSFIVFHSAGIVEHELQVEGDMVKMLLNVSDEGAHNELQQYSYKLETGEEHDKIAVFLDGQLIPFDNVVAGK</sequence>
<evidence type="ECO:0000313" key="2">
    <source>
        <dbReference type="Proteomes" id="UP000251869"/>
    </source>
</evidence>
<organism evidence="1 2">
    <name type="scientific">Planococcus maitriensis</name>
    <dbReference type="NCBI Taxonomy" id="221799"/>
    <lineage>
        <taxon>Bacteria</taxon>
        <taxon>Bacillati</taxon>
        <taxon>Bacillota</taxon>
        <taxon>Bacilli</taxon>
        <taxon>Bacillales</taxon>
        <taxon>Caryophanaceae</taxon>
        <taxon>Planococcus</taxon>
    </lineage>
</organism>
<name>A0A365K906_9BACL</name>
<reference evidence="1 2" key="1">
    <citation type="submission" date="2018-06" db="EMBL/GenBank/DDBJ databases">
        <title>The draft genome sequences of strains SCU63 and S1.</title>
        <authorList>
            <person name="Gan L."/>
        </authorList>
    </citation>
    <scope>NUCLEOTIDE SEQUENCE [LARGE SCALE GENOMIC DNA]</scope>
    <source>
        <strain evidence="1 2">S1</strain>
    </source>
</reference>